<keyword evidence="1" id="KW-0732">Signal</keyword>
<feature type="signal peptide" evidence="1">
    <location>
        <begin position="1"/>
        <end position="26"/>
    </location>
</feature>
<feature type="domain" description="Lcl C-terminal" evidence="2">
    <location>
        <begin position="65"/>
        <end position="209"/>
    </location>
</feature>
<dbReference type="InterPro" id="IPR011460">
    <property type="entry name" value="Lcl_C"/>
</dbReference>
<reference evidence="3" key="1">
    <citation type="journal article" date="2020" name="mSystems">
        <title>Genome- and Community-Level Interaction Insights into Carbon Utilization and Element Cycling Functions of Hydrothermarchaeota in Hydrothermal Sediment.</title>
        <authorList>
            <person name="Zhou Z."/>
            <person name="Liu Y."/>
            <person name="Xu W."/>
            <person name="Pan J."/>
            <person name="Luo Z.H."/>
            <person name="Li M."/>
        </authorList>
    </citation>
    <scope>NUCLEOTIDE SEQUENCE [LARGE SCALE GENOMIC DNA]</scope>
    <source>
        <strain evidence="3">SpSt-477</strain>
    </source>
</reference>
<evidence type="ECO:0000259" key="2">
    <source>
        <dbReference type="Pfam" id="PF07603"/>
    </source>
</evidence>
<name>A0A7C4RTB2_9BACT</name>
<dbReference type="PROSITE" id="PS51257">
    <property type="entry name" value="PROKAR_LIPOPROTEIN"/>
    <property type="match status" value="1"/>
</dbReference>
<dbReference type="AlphaFoldDB" id="A0A7C4RTB2"/>
<dbReference type="Pfam" id="PF07603">
    <property type="entry name" value="Lcl_C"/>
    <property type="match status" value="1"/>
</dbReference>
<evidence type="ECO:0000256" key="1">
    <source>
        <dbReference type="SAM" id="SignalP"/>
    </source>
</evidence>
<evidence type="ECO:0000313" key="3">
    <source>
        <dbReference type="EMBL" id="HGU33539.1"/>
    </source>
</evidence>
<dbReference type="EMBL" id="DSUH01000270">
    <property type="protein sequence ID" value="HGU33539.1"/>
    <property type="molecule type" value="Genomic_DNA"/>
</dbReference>
<protein>
    <submittedName>
        <fullName evidence="3">DUF1566 domain-containing protein</fullName>
    </submittedName>
</protein>
<gene>
    <name evidence="3" type="ORF">ENS29_11855</name>
</gene>
<organism evidence="3">
    <name type="scientific">Desulfatirhabdium butyrativorans</name>
    <dbReference type="NCBI Taxonomy" id="340467"/>
    <lineage>
        <taxon>Bacteria</taxon>
        <taxon>Pseudomonadati</taxon>
        <taxon>Thermodesulfobacteriota</taxon>
        <taxon>Desulfobacteria</taxon>
        <taxon>Desulfobacterales</taxon>
        <taxon>Desulfatirhabdiaceae</taxon>
        <taxon>Desulfatirhabdium</taxon>
    </lineage>
</organism>
<proteinExistence type="predicted"/>
<sequence length="226" mass="25613">MKKCYHAKIGLLLASVLTAAILFSCAQQKAPITEVLNPPPIIPQYTKMDSYGYVLPDTTVNWILVRDNFTGLIWEVKRNRDGVKNYADPHDADNTYTWYDHHLEESTGAAGVNTEGMDTEDFIASLNASRLGGYTDWRLPTNEEFWTLSELGRNTLAVNPAYFPTVMNSFYWTNETDKLQANHAWGVSMGSGYGSFRHKGNPGYAMAVRGQIRKEWYEQFHPKTSN</sequence>
<comment type="caution">
    <text evidence="3">The sequence shown here is derived from an EMBL/GenBank/DDBJ whole genome shotgun (WGS) entry which is preliminary data.</text>
</comment>
<feature type="chain" id="PRO_5028019969" evidence="1">
    <location>
        <begin position="27"/>
        <end position="226"/>
    </location>
</feature>
<accession>A0A7C4RTB2</accession>